<dbReference type="Gene3D" id="1.10.10.10">
    <property type="entry name" value="Winged helix-like DNA-binding domain superfamily/Winged helix DNA-binding domain"/>
    <property type="match status" value="1"/>
</dbReference>
<reference evidence="3 4" key="1">
    <citation type="submission" date="2013-08" db="EMBL/GenBank/DDBJ databases">
        <authorList>
            <consortium name="DOE Joint Genome Institute"/>
            <person name="Eisen J."/>
            <person name="Huntemann M."/>
            <person name="Han J."/>
            <person name="Chen A."/>
            <person name="Kyrpides N."/>
            <person name="Mavromatis K."/>
            <person name="Markowitz V."/>
            <person name="Palaniappan K."/>
            <person name="Ivanova N."/>
            <person name="Schaumberg A."/>
            <person name="Pati A."/>
            <person name="Liolios K."/>
            <person name="Nordberg H.P."/>
            <person name="Cantor M.N."/>
            <person name="Hua S.X."/>
            <person name="Woyke T."/>
        </authorList>
    </citation>
    <scope>NUCLEOTIDE SEQUENCE [LARGE SCALE GENOMIC DNA]</scope>
    <source>
        <strain evidence="3 4">DSM 2278</strain>
    </source>
</reference>
<organism evidence="3 4">
    <name type="scientific">Methanolobus tindarius DSM 2278</name>
    <dbReference type="NCBI Taxonomy" id="1090322"/>
    <lineage>
        <taxon>Archaea</taxon>
        <taxon>Methanobacteriati</taxon>
        <taxon>Methanobacteriota</taxon>
        <taxon>Stenosarchaea group</taxon>
        <taxon>Methanomicrobia</taxon>
        <taxon>Methanosarcinales</taxon>
        <taxon>Methanosarcinaceae</taxon>
        <taxon>Methanolobus</taxon>
    </lineage>
</organism>
<accession>W9DW14</accession>
<dbReference type="InterPro" id="IPR036390">
    <property type="entry name" value="WH_DNA-bd_sf"/>
</dbReference>
<sequence>MRRALIETISRSEKRKDVLLLLQNGPVSMSNILQALDVSRNALLPQMKILEEAHLIKKNEKDDTYFLSKFGEIIIRDLEPLLSTLEVLEKQMDYLLSHNIDFVPAELLYRIRELKTCKLIEPDLHEALDLSQIAIEKCLKSEKIFCVTSIYHSEYPPLFTKYAKNRSEFNFVITRDVLAKFIKDDKQKLEELIQYPNINFYIYPYKMELSALLMATDLMLLRLLAFNEIYDPRYLISSEQEAIIWGKELFDHYFSKAEPLLSVE</sequence>
<dbReference type="Pfam" id="PF08350">
    <property type="entry name" value="FilR1_middle"/>
    <property type="match status" value="1"/>
</dbReference>
<proteinExistence type="predicted"/>
<evidence type="ECO:0000259" key="1">
    <source>
        <dbReference type="Pfam" id="PF08350"/>
    </source>
</evidence>
<dbReference type="CDD" id="cd00090">
    <property type="entry name" value="HTH_ARSR"/>
    <property type="match status" value="1"/>
</dbReference>
<gene>
    <name evidence="3" type="ORF">MettiDRAFT_1028</name>
</gene>
<keyword evidence="4" id="KW-1185">Reference proteome</keyword>
<dbReference type="Proteomes" id="UP000019483">
    <property type="component" value="Unassembled WGS sequence"/>
</dbReference>
<feature type="domain" description="Methanogenesis regulatory protein FilR1 middle" evidence="1">
    <location>
        <begin position="135"/>
        <end position="255"/>
    </location>
</feature>
<evidence type="ECO:0000313" key="4">
    <source>
        <dbReference type="Proteomes" id="UP000019483"/>
    </source>
</evidence>
<dbReference type="OrthoDB" id="11410at2157"/>
<dbReference type="PIRSF" id="PIRSF006692">
    <property type="entry name" value="TF_HTH_AF0396_prd"/>
    <property type="match status" value="1"/>
</dbReference>
<dbReference type="RefSeq" id="WP_023844737.1">
    <property type="nucleotide sequence ID" value="NZ_AZAJ01000001.1"/>
</dbReference>
<protein>
    <submittedName>
        <fullName evidence="3">Putative transcriptional regulator</fullName>
    </submittedName>
</protein>
<feature type="domain" description="HVO-A0261-like N-terminal" evidence="2">
    <location>
        <begin position="6"/>
        <end position="87"/>
    </location>
</feature>
<dbReference type="EMBL" id="AZAJ01000001">
    <property type="protein sequence ID" value="ETA67601.1"/>
    <property type="molecule type" value="Genomic_DNA"/>
</dbReference>
<dbReference type="InterPro" id="IPR057527">
    <property type="entry name" value="HVO_A0261-like_N"/>
</dbReference>
<dbReference type="InterPro" id="IPR036388">
    <property type="entry name" value="WH-like_DNA-bd_sf"/>
</dbReference>
<name>W9DW14_METTI</name>
<dbReference type="Pfam" id="PF25213">
    <property type="entry name" value="HVO_A0261_N"/>
    <property type="match status" value="1"/>
</dbReference>
<evidence type="ECO:0000313" key="3">
    <source>
        <dbReference type="EMBL" id="ETA67601.1"/>
    </source>
</evidence>
<dbReference type="AlphaFoldDB" id="W9DW14"/>
<dbReference type="InterPro" id="IPR013561">
    <property type="entry name" value="FilR1_middle_dom"/>
</dbReference>
<dbReference type="InterPro" id="IPR011991">
    <property type="entry name" value="ArsR-like_HTH"/>
</dbReference>
<comment type="caution">
    <text evidence="3">The sequence shown here is derived from an EMBL/GenBank/DDBJ whole genome shotgun (WGS) entry which is preliminary data.</text>
</comment>
<evidence type="ECO:0000259" key="2">
    <source>
        <dbReference type="Pfam" id="PF25213"/>
    </source>
</evidence>
<dbReference type="SUPFAM" id="SSF46785">
    <property type="entry name" value="Winged helix' DNA-binding domain"/>
    <property type="match status" value="1"/>
</dbReference>
<dbReference type="InterPro" id="IPR016490">
    <property type="entry name" value="Tscrpt_reg_HTH_AF0396-typ3"/>
</dbReference>